<dbReference type="GO" id="GO:0015297">
    <property type="term" value="F:antiporter activity"/>
    <property type="evidence" value="ECO:0007669"/>
    <property type="project" value="InterPro"/>
</dbReference>
<dbReference type="PANTHER" id="PTHR42893">
    <property type="entry name" value="PROTEIN DETOXIFICATION 44, CHLOROPLASTIC-RELATED"/>
    <property type="match status" value="1"/>
</dbReference>
<feature type="transmembrane region" description="Helical" evidence="7">
    <location>
        <begin position="266"/>
        <end position="284"/>
    </location>
</feature>
<evidence type="ECO:0000256" key="3">
    <source>
        <dbReference type="ARBA" id="ARBA00022692"/>
    </source>
</evidence>
<dbReference type="Proteomes" id="UP000268844">
    <property type="component" value="Unassembled WGS sequence"/>
</dbReference>
<feature type="transmembrane region" description="Helical" evidence="7">
    <location>
        <begin position="338"/>
        <end position="356"/>
    </location>
</feature>
<dbReference type="EMBL" id="UZWD01000009">
    <property type="protein sequence ID" value="VDS03549.1"/>
    <property type="molecule type" value="Genomic_DNA"/>
</dbReference>
<comment type="subcellular location">
    <subcellularLocation>
        <location evidence="1">Membrane</location>
        <topology evidence="1">Multi-pass membrane protein</topology>
    </subcellularLocation>
</comment>
<dbReference type="GO" id="GO:0042910">
    <property type="term" value="F:xenobiotic transmembrane transporter activity"/>
    <property type="evidence" value="ECO:0007669"/>
    <property type="project" value="InterPro"/>
</dbReference>
<feature type="transmembrane region" description="Helical" evidence="7">
    <location>
        <begin position="407"/>
        <end position="427"/>
    </location>
</feature>
<evidence type="ECO:0000256" key="5">
    <source>
        <dbReference type="ARBA" id="ARBA00023136"/>
    </source>
</evidence>
<dbReference type="PANTHER" id="PTHR42893:SF46">
    <property type="entry name" value="PROTEIN DETOXIFICATION 44, CHLOROPLASTIC"/>
    <property type="match status" value="1"/>
</dbReference>
<evidence type="ECO:0000256" key="4">
    <source>
        <dbReference type="ARBA" id="ARBA00022989"/>
    </source>
</evidence>
<dbReference type="AlphaFoldDB" id="A0A447I7S3"/>
<feature type="transmembrane region" description="Helical" evidence="7">
    <location>
        <begin position="188"/>
        <end position="206"/>
    </location>
</feature>
<feature type="transmembrane region" description="Helical" evidence="7">
    <location>
        <begin position="433"/>
        <end position="453"/>
    </location>
</feature>
<comment type="similarity">
    <text evidence="2">Belongs to the multi antimicrobial extrusion (MATE) (TC 2.A.66.1) family.</text>
</comment>
<feature type="region of interest" description="Disordered" evidence="6">
    <location>
        <begin position="1"/>
        <end position="23"/>
    </location>
</feature>
<feature type="transmembrane region" description="Helical" evidence="7">
    <location>
        <begin position="212"/>
        <end position="232"/>
    </location>
</feature>
<evidence type="ECO:0000313" key="8">
    <source>
        <dbReference type="EMBL" id="VDS03549.1"/>
    </source>
</evidence>
<evidence type="ECO:0000256" key="7">
    <source>
        <dbReference type="SAM" id="Phobius"/>
    </source>
</evidence>
<name>A0A447I7S3_9HYPH</name>
<evidence type="ECO:0000256" key="1">
    <source>
        <dbReference type="ARBA" id="ARBA00004141"/>
    </source>
</evidence>
<evidence type="ECO:0000256" key="6">
    <source>
        <dbReference type="SAM" id="MobiDB-lite"/>
    </source>
</evidence>
<organism evidence="8 9">
    <name type="scientific">Devosia equisanguinis</name>
    <dbReference type="NCBI Taxonomy" id="2490941"/>
    <lineage>
        <taxon>Bacteria</taxon>
        <taxon>Pseudomonadati</taxon>
        <taxon>Pseudomonadota</taxon>
        <taxon>Alphaproteobacteria</taxon>
        <taxon>Hyphomicrobiales</taxon>
        <taxon>Devosiaceae</taxon>
        <taxon>Devosia</taxon>
    </lineage>
</organism>
<keyword evidence="3 7" id="KW-0812">Transmembrane</keyword>
<accession>A0A447I7S3</accession>
<reference evidence="8 9" key="1">
    <citation type="submission" date="2018-12" db="EMBL/GenBank/DDBJ databases">
        <authorList>
            <person name="Criscuolo A."/>
        </authorList>
    </citation>
    <scope>NUCLEOTIDE SEQUENCE [LARGE SCALE GENOMIC DNA]</scope>
    <source>
        <strain evidence="8">ACIP1116281</strain>
    </source>
</reference>
<dbReference type="Pfam" id="PF01554">
    <property type="entry name" value="MatE"/>
    <property type="match status" value="2"/>
</dbReference>
<protein>
    <submittedName>
        <fullName evidence="8">DNA-damage-inducible protein F</fullName>
    </submittedName>
</protein>
<feature type="transmembrane region" description="Helical" evidence="7">
    <location>
        <begin position="376"/>
        <end position="395"/>
    </location>
</feature>
<keyword evidence="4 7" id="KW-1133">Transmembrane helix</keyword>
<feature type="transmembrane region" description="Helical" evidence="7">
    <location>
        <begin position="36"/>
        <end position="58"/>
    </location>
</feature>
<proteinExistence type="inferred from homology"/>
<gene>
    <name evidence="8" type="primary">dinF</name>
    <name evidence="8" type="ORF">DEVEQU_00673</name>
</gene>
<evidence type="ECO:0000256" key="2">
    <source>
        <dbReference type="ARBA" id="ARBA00010199"/>
    </source>
</evidence>
<dbReference type="GO" id="GO:0005886">
    <property type="term" value="C:plasma membrane"/>
    <property type="evidence" value="ECO:0007669"/>
    <property type="project" value="TreeGrafter"/>
</dbReference>
<feature type="transmembrane region" description="Helical" evidence="7">
    <location>
        <begin position="290"/>
        <end position="309"/>
    </location>
</feature>
<evidence type="ECO:0000313" key="9">
    <source>
        <dbReference type="Proteomes" id="UP000268844"/>
    </source>
</evidence>
<keyword evidence="5 7" id="KW-0472">Membrane</keyword>
<feature type="transmembrane region" description="Helical" evidence="7">
    <location>
        <begin position="108"/>
        <end position="134"/>
    </location>
</feature>
<dbReference type="InterPro" id="IPR002528">
    <property type="entry name" value="MATE_fam"/>
</dbReference>
<feature type="transmembrane region" description="Helical" evidence="7">
    <location>
        <begin position="64"/>
        <end position="87"/>
    </location>
</feature>
<dbReference type="CDD" id="cd13136">
    <property type="entry name" value="MATE_DinF_like"/>
    <property type="match status" value="1"/>
</dbReference>
<dbReference type="InterPro" id="IPR044644">
    <property type="entry name" value="DinF-like"/>
</dbReference>
<feature type="transmembrane region" description="Helical" evidence="7">
    <location>
        <begin position="154"/>
        <end position="176"/>
    </location>
</feature>
<dbReference type="NCBIfam" id="TIGR00797">
    <property type="entry name" value="matE"/>
    <property type="match status" value="1"/>
</dbReference>
<keyword evidence="9" id="KW-1185">Reference proteome</keyword>
<sequence length="465" mass="50205">MPRDRAKLSPIVRPSLPMSSRPQHPFDVRSADIWKIALPASIAFITEPMVGLVDITVIGRLGDAGMLGGLVLGALVFDVLFSLAFFLRIGTAGLVAQSVGARDPRDGLLHLSRALILGVGIGLLMIALAIPTLWLAVHLLAPEARVETALSDYFYWRIWSAPFSLINYALLGWFYGRAAAKTGMMLQLLLHLFDITLSIWFVHGLGWGVPGAAFGTVIGQAVAAGVGLSLVARHYGGVGAIMARIAPGELRDATAIRRMFGLSRDLMIRSMALMGAYAWFAAQGSRMGEVPLAANAVLLNLLMVVGYFLDGIAQAAEQLTGKAVGANWRSAFDRAYRLSMLWGLVIALGLGLVWYVSGPWIIGFMTTNEEVRSYALAYLPIAALCAFTFMPAFVYDGILIGTTQNVVMRNGMIASLVVFLAVAAVLQPAFGNWGLWGALHCWFVARGLIYFWALERKTAGLFDPA</sequence>